<dbReference type="AlphaFoldDB" id="A0A2N9IUZ2"/>
<feature type="compositionally biased region" description="Polar residues" evidence="1">
    <location>
        <begin position="174"/>
        <end position="184"/>
    </location>
</feature>
<evidence type="ECO:0000313" key="2">
    <source>
        <dbReference type="EMBL" id="SPD28195.1"/>
    </source>
</evidence>
<feature type="region of interest" description="Disordered" evidence="1">
    <location>
        <begin position="168"/>
        <end position="210"/>
    </location>
</feature>
<name>A0A2N9IUZ2_FAGSY</name>
<evidence type="ECO:0000256" key="1">
    <source>
        <dbReference type="SAM" id="MobiDB-lite"/>
    </source>
</evidence>
<organism evidence="2">
    <name type="scientific">Fagus sylvatica</name>
    <name type="common">Beechnut</name>
    <dbReference type="NCBI Taxonomy" id="28930"/>
    <lineage>
        <taxon>Eukaryota</taxon>
        <taxon>Viridiplantae</taxon>
        <taxon>Streptophyta</taxon>
        <taxon>Embryophyta</taxon>
        <taxon>Tracheophyta</taxon>
        <taxon>Spermatophyta</taxon>
        <taxon>Magnoliopsida</taxon>
        <taxon>eudicotyledons</taxon>
        <taxon>Gunneridae</taxon>
        <taxon>Pentapetalae</taxon>
        <taxon>rosids</taxon>
        <taxon>fabids</taxon>
        <taxon>Fagales</taxon>
        <taxon>Fagaceae</taxon>
        <taxon>Fagus</taxon>
    </lineage>
</organism>
<proteinExistence type="predicted"/>
<accession>A0A2N9IUZ2</accession>
<feature type="compositionally biased region" description="Acidic residues" evidence="1">
    <location>
        <begin position="453"/>
        <end position="462"/>
    </location>
</feature>
<feature type="compositionally biased region" description="Low complexity" evidence="1">
    <location>
        <begin position="194"/>
        <end position="210"/>
    </location>
</feature>
<feature type="region of interest" description="Disordered" evidence="1">
    <location>
        <begin position="453"/>
        <end position="477"/>
    </location>
</feature>
<reference evidence="2" key="1">
    <citation type="submission" date="2018-02" db="EMBL/GenBank/DDBJ databases">
        <authorList>
            <person name="Cohen D.B."/>
            <person name="Kent A.D."/>
        </authorList>
    </citation>
    <scope>NUCLEOTIDE SEQUENCE</scope>
</reference>
<sequence length="493" mass="53590">MQSSILPKGHNYRKLLSPVLLPIMSRKKNEEDGGKLSRYVNTFEAMAVFHHLYEIPNNVGLRYVHWSDALPPSLGELLIPVMAVVEGGDSDGAVELNRRLGLELSTYNIVRTYILHRNLKTESYSLCAKDINFTLVNGLPDTNRGFDDDYLVVFGEWFLPGRKCPTKDGVPEGSSGNVLASSQPVRRKRGRTESSAGPSRPSTSTPPSLLAPEAHEMVHNATQLGNLVRPGMVLRSGFQAQGEGSAPLWAPRIEYRGEDAVTEADCILSVNETRSGSDASALSQVVRLPLDMDEWKKATGDGLINNLRRGLLMGVQASLELEEWFRTNKDHLAHANVLALKYQDAKKMAAEAKKLADAVDAKRVEAEESLNAALDSLTKAEGKVWALEWKKAVSILSSGQTTLSPLPPSVPYPGARPPPPPEVVLATPLVVPVTPIPEISTDVVNLEDEVNSAEAAAPDDVDQAPSVPDGGCSSGQSRPERLVVLSFMFLHNM</sequence>
<gene>
    <name evidence="2" type="ORF">FSB_LOCUS56077</name>
</gene>
<dbReference type="EMBL" id="OIVN01006225">
    <property type="protein sequence ID" value="SPD28195.1"/>
    <property type="molecule type" value="Genomic_DNA"/>
</dbReference>
<protein>
    <submittedName>
        <fullName evidence="2">Uncharacterized protein</fullName>
    </submittedName>
</protein>